<evidence type="ECO:0000313" key="2">
    <source>
        <dbReference type="EMBL" id="MUG71513.1"/>
    </source>
</evidence>
<dbReference type="Pfam" id="PF18705">
    <property type="entry name" value="DUF5643"/>
    <property type="match status" value="1"/>
</dbReference>
<keyword evidence="3" id="KW-1185">Reference proteome</keyword>
<protein>
    <recommendedName>
        <fullName evidence="1">DUF5643 domain-containing protein</fullName>
    </recommendedName>
</protein>
<dbReference type="GO" id="GO:0006352">
    <property type="term" value="P:DNA-templated transcription initiation"/>
    <property type="evidence" value="ECO:0007669"/>
    <property type="project" value="InterPro"/>
</dbReference>
<dbReference type="InterPro" id="IPR013325">
    <property type="entry name" value="RNA_pol_sigma_r2"/>
</dbReference>
<name>A0A7X2ZC63_9BACL</name>
<gene>
    <name evidence="2" type="ORF">GNP93_12620</name>
</gene>
<accession>A0A7X2ZC63</accession>
<organism evidence="2 3">
    <name type="scientific">Paenibacillus validus</name>
    <dbReference type="NCBI Taxonomy" id="44253"/>
    <lineage>
        <taxon>Bacteria</taxon>
        <taxon>Bacillati</taxon>
        <taxon>Bacillota</taxon>
        <taxon>Bacilli</taxon>
        <taxon>Bacillales</taxon>
        <taxon>Paenibacillaceae</taxon>
        <taxon>Paenibacillus</taxon>
    </lineage>
</organism>
<dbReference type="EMBL" id="WNZX01000009">
    <property type="protein sequence ID" value="MUG71513.1"/>
    <property type="molecule type" value="Genomic_DNA"/>
</dbReference>
<dbReference type="AlphaFoldDB" id="A0A7X2ZC63"/>
<dbReference type="Gene3D" id="2.60.40.1630">
    <property type="entry name" value="bacillus anthracis domain"/>
    <property type="match status" value="1"/>
</dbReference>
<proteinExistence type="predicted"/>
<evidence type="ECO:0000313" key="3">
    <source>
        <dbReference type="Proteomes" id="UP000450917"/>
    </source>
</evidence>
<comment type="caution">
    <text evidence="2">The sequence shown here is derived from an EMBL/GenBank/DDBJ whole genome shotgun (WGS) entry which is preliminary data.</text>
</comment>
<feature type="domain" description="DUF5643" evidence="1">
    <location>
        <begin position="174"/>
        <end position="286"/>
    </location>
</feature>
<reference evidence="2 3" key="1">
    <citation type="submission" date="2019-11" db="EMBL/GenBank/DDBJ databases">
        <title>Draft genome sequences of five Paenibacillus species of dairy origin.</title>
        <authorList>
            <person name="Olajide A.M."/>
            <person name="Chen S."/>
            <person name="Lapointe G."/>
        </authorList>
    </citation>
    <scope>NUCLEOTIDE SEQUENCE [LARGE SCALE GENOMIC DNA]</scope>
    <source>
        <strain evidence="2 3">2CS3</strain>
    </source>
</reference>
<dbReference type="GO" id="GO:0003700">
    <property type="term" value="F:DNA-binding transcription factor activity"/>
    <property type="evidence" value="ECO:0007669"/>
    <property type="project" value="InterPro"/>
</dbReference>
<dbReference type="Proteomes" id="UP000450917">
    <property type="component" value="Unassembled WGS sequence"/>
</dbReference>
<dbReference type="RefSeq" id="WP_155614766.1">
    <property type="nucleotide sequence ID" value="NZ_WNZX01000009.1"/>
</dbReference>
<dbReference type="SUPFAM" id="SSF88946">
    <property type="entry name" value="Sigma2 domain of RNA polymerase sigma factors"/>
    <property type="match status" value="1"/>
</dbReference>
<evidence type="ECO:0000259" key="1">
    <source>
        <dbReference type="Pfam" id="PF18705"/>
    </source>
</evidence>
<dbReference type="InterPro" id="IPR040680">
    <property type="entry name" value="DUF5643"/>
</dbReference>
<sequence length="399" mass="45209">MITEIDVLLAQKGDKEAFSRLVKALELPMYRVARPHFFKTWFMRILINECNQFLRQRKRTIPVAVLPEEHAVSAEYGKVDLWEAVNRLEDTLRLVVKLHYLEDMSVGVISELLEPALSGTGSPVDEHTYAGVIDLMPAEDLPNHFKLQMDISQIGSTKGRWSFSIPVTKMASTNKVVLPMITKSYGDITLTVKKVFFTPGSTELDVEVKQPADADRFIQYDLFDDKDTQLQRRSGSGRGQTDGKISISTFSQRYGPVSPLPKTITIRPFVDLPFQGPLKESKAPLDQMPTEEKPISLSQGEAGHLLITQVERLPDKTLVHYRTEGLIPQEQANPLWIEDSGGNKYLQLQKLSITVDPVHYRFVKEFPAFTEKEQLTFVTRELTPPGYLKELEITVPLEP</sequence>